<gene>
    <name evidence="2" type="ORF">FNU76_04045</name>
</gene>
<protein>
    <submittedName>
        <fullName evidence="2">Uncharacterized protein</fullName>
    </submittedName>
</protein>
<dbReference type="RefSeq" id="WP_143856515.1">
    <property type="nucleotide sequence ID" value="NZ_CP041730.1"/>
</dbReference>
<evidence type="ECO:0000256" key="1">
    <source>
        <dbReference type="SAM" id="MobiDB-lite"/>
    </source>
</evidence>
<feature type="region of interest" description="Disordered" evidence="1">
    <location>
        <begin position="1"/>
        <end position="20"/>
    </location>
</feature>
<name>A0A516SBR7_9NEIS</name>
<dbReference type="Proteomes" id="UP000317550">
    <property type="component" value="Chromosome"/>
</dbReference>
<accession>A0A516SBR7</accession>
<reference evidence="3" key="1">
    <citation type="submission" date="2019-07" db="EMBL/GenBank/DDBJ databases">
        <title>Chitinimonas sp. nov., isolated from Ny-Alesund, arctica soil.</title>
        <authorList>
            <person name="Xu Q."/>
            <person name="Peng F."/>
        </authorList>
    </citation>
    <scope>NUCLEOTIDE SEQUENCE [LARGE SCALE GENOMIC DNA]</scope>
    <source>
        <strain evidence="3">R3-44</strain>
    </source>
</reference>
<evidence type="ECO:0000313" key="2">
    <source>
        <dbReference type="EMBL" id="QDQ25590.1"/>
    </source>
</evidence>
<dbReference type="AlphaFoldDB" id="A0A516SBR7"/>
<sequence length="60" mass="6446">MSRGLMNKLANMPTTDKEAVKASLCRPDGRRGVMVATNADVLLPKRKPVGGPPTLKRKTA</sequence>
<evidence type="ECO:0000313" key="3">
    <source>
        <dbReference type="Proteomes" id="UP000317550"/>
    </source>
</evidence>
<dbReference type="EMBL" id="CP041730">
    <property type="protein sequence ID" value="QDQ25590.1"/>
    <property type="molecule type" value="Genomic_DNA"/>
</dbReference>
<proteinExistence type="predicted"/>
<dbReference type="KEGG" id="cari:FNU76_04045"/>
<keyword evidence="3" id="KW-1185">Reference proteome</keyword>
<organism evidence="2 3">
    <name type="scientific">Chitinimonas arctica</name>
    <dbReference type="NCBI Taxonomy" id="2594795"/>
    <lineage>
        <taxon>Bacteria</taxon>
        <taxon>Pseudomonadati</taxon>
        <taxon>Pseudomonadota</taxon>
        <taxon>Betaproteobacteria</taxon>
        <taxon>Neisseriales</taxon>
        <taxon>Chitinibacteraceae</taxon>
        <taxon>Chitinimonas</taxon>
    </lineage>
</organism>